<evidence type="ECO:0000256" key="6">
    <source>
        <dbReference type="ARBA" id="ARBA00023136"/>
    </source>
</evidence>
<evidence type="ECO:0008006" key="9">
    <source>
        <dbReference type="Google" id="ProtNLM"/>
    </source>
</evidence>
<dbReference type="GO" id="GO:0045271">
    <property type="term" value="C:respiratory chain complex I"/>
    <property type="evidence" value="ECO:0007669"/>
    <property type="project" value="InterPro"/>
</dbReference>
<organism evidence="7 8">
    <name type="scientific">Chloropicon roscoffensis</name>
    <dbReference type="NCBI Taxonomy" id="1461544"/>
    <lineage>
        <taxon>Eukaryota</taxon>
        <taxon>Viridiplantae</taxon>
        <taxon>Chlorophyta</taxon>
        <taxon>Chloropicophyceae</taxon>
        <taxon>Chloropicales</taxon>
        <taxon>Chloropicaceae</taxon>
        <taxon>Chloropicon</taxon>
    </lineage>
</organism>
<keyword evidence="8" id="KW-1185">Reference proteome</keyword>
<keyword evidence="6" id="KW-0472">Membrane</keyword>
<evidence type="ECO:0000256" key="3">
    <source>
        <dbReference type="ARBA" id="ARBA00022792"/>
    </source>
</evidence>
<dbReference type="Pfam" id="PF02466">
    <property type="entry name" value="Tim17"/>
    <property type="match status" value="1"/>
</dbReference>
<sequence>MRDPREQAQTRPGDAIGRIGTALTSSVIAGAALGAVRATWSNIKITKAGGRASAFLQVLKVMGDYAVTFGSAGTAFAAGDVIAESLREKEDLYNGAYGALSAGLVLGIRSGSVGFGLGAGAAAAAASVAVGVSNGNVIRGPRGFGDGKIPQKKFFEGQ</sequence>
<keyword evidence="2" id="KW-0812">Transmembrane</keyword>
<protein>
    <recommendedName>
        <fullName evidence="9">Complex I-B14.7</fullName>
    </recommendedName>
</protein>
<keyword evidence="3" id="KW-0999">Mitochondrion inner membrane</keyword>
<evidence type="ECO:0000256" key="5">
    <source>
        <dbReference type="ARBA" id="ARBA00023128"/>
    </source>
</evidence>
<dbReference type="EMBL" id="CP151501">
    <property type="protein sequence ID" value="WZN58795.1"/>
    <property type="molecule type" value="Genomic_DNA"/>
</dbReference>
<proteinExistence type="predicted"/>
<dbReference type="AlphaFoldDB" id="A0AAX4NX91"/>
<dbReference type="GO" id="GO:0005743">
    <property type="term" value="C:mitochondrial inner membrane"/>
    <property type="evidence" value="ECO:0007669"/>
    <property type="project" value="UniProtKB-SubCell"/>
</dbReference>
<keyword evidence="4" id="KW-1133">Transmembrane helix</keyword>
<keyword evidence="5" id="KW-0496">Mitochondrion</keyword>
<evidence type="ECO:0000313" key="8">
    <source>
        <dbReference type="Proteomes" id="UP001472866"/>
    </source>
</evidence>
<reference evidence="7 8" key="1">
    <citation type="submission" date="2024-03" db="EMBL/GenBank/DDBJ databases">
        <title>Complete genome sequence of the green alga Chloropicon roscoffensis RCC1871.</title>
        <authorList>
            <person name="Lemieux C."/>
            <person name="Pombert J.-F."/>
            <person name="Otis C."/>
            <person name="Turmel M."/>
        </authorList>
    </citation>
    <scope>NUCLEOTIDE SEQUENCE [LARGE SCALE GENOMIC DNA]</scope>
    <source>
        <strain evidence="7 8">RCC1871</strain>
    </source>
</reference>
<dbReference type="PANTHER" id="PTHR21382:SF1">
    <property type="entry name" value="NADH DEHYDROGENASE [UBIQUINONE] 1 ALPHA SUBCOMPLEX SUBUNIT 11"/>
    <property type="match status" value="1"/>
</dbReference>
<evidence type="ECO:0000256" key="4">
    <source>
        <dbReference type="ARBA" id="ARBA00022989"/>
    </source>
</evidence>
<dbReference type="GO" id="GO:0006120">
    <property type="term" value="P:mitochondrial electron transport, NADH to ubiquinone"/>
    <property type="evidence" value="ECO:0007669"/>
    <property type="project" value="InterPro"/>
</dbReference>
<gene>
    <name evidence="7" type="ORF">HKI87_01g03190</name>
</gene>
<accession>A0AAX4NX91</accession>
<comment type="subcellular location">
    <subcellularLocation>
        <location evidence="1">Mitochondrion inner membrane</location>
        <topology evidence="1">Multi-pass membrane protein</topology>
    </subcellularLocation>
</comment>
<evidence type="ECO:0000256" key="1">
    <source>
        <dbReference type="ARBA" id="ARBA00004448"/>
    </source>
</evidence>
<evidence type="ECO:0000256" key="2">
    <source>
        <dbReference type="ARBA" id="ARBA00022692"/>
    </source>
</evidence>
<dbReference type="Proteomes" id="UP001472866">
    <property type="component" value="Chromosome 01"/>
</dbReference>
<evidence type="ECO:0000313" key="7">
    <source>
        <dbReference type="EMBL" id="WZN58795.1"/>
    </source>
</evidence>
<name>A0AAX4NX91_9CHLO</name>
<dbReference type="InterPro" id="IPR039205">
    <property type="entry name" value="NDUFA11"/>
</dbReference>
<dbReference type="PANTHER" id="PTHR21382">
    <property type="entry name" value="NADH-UBIQUINONE OXIDOREDUCTASE SUBUNIT"/>
    <property type="match status" value="1"/>
</dbReference>